<keyword evidence="2" id="KW-0812">Transmembrane</keyword>
<keyword evidence="4" id="KW-0808">Transferase</keyword>
<organism evidence="4 5">
    <name type="scientific">Flavobacterium akiainvivens</name>
    <dbReference type="NCBI Taxonomy" id="1202724"/>
    <lineage>
        <taxon>Bacteria</taxon>
        <taxon>Pseudomonadati</taxon>
        <taxon>Bacteroidota</taxon>
        <taxon>Flavobacteriia</taxon>
        <taxon>Flavobacteriales</taxon>
        <taxon>Flavobacteriaceae</taxon>
        <taxon>Flavobacterium</taxon>
    </lineage>
</organism>
<name>A0A0M8MFS5_9FLAO</name>
<feature type="signal peptide" evidence="3">
    <location>
        <begin position="1"/>
        <end position="19"/>
    </location>
</feature>
<proteinExistence type="predicted"/>
<dbReference type="GO" id="GO:0003677">
    <property type="term" value="F:DNA binding"/>
    <property type="evidence" value="ECO:0007669"/>
    <property type="project" value="InterPro"/>
</dbReference>
<feature type="coiled-coil region" evidence="1">
    <location>
        <begin position="756"/>
        <end position="783"/>
    </location>
</feature>
<dbReference type="GO" id="GO:0016301">
    <property type="term" value="F:kinase activity"/>
    <property type="evidence" value="ECO:0007669"/>
    <property type="project" value="UniProtKB-KW"/>
</dbReference>
<dbReference type="SUPFAM" id="SSF46894">
    <property type="entry name" value="C-terminal effector domain of the bipartite response regulators"/>
    <property type="match status" value="1"/>
</dbReference>
<evidence type="ECO:0000256" key="3">
    <source>
        <dbReference type="SAM" id="SignalP"/>
    </source>
</evidence>
<evidence type="ECO:0000313" key="5">
    <source>
        <dbReference type="Proteomes" id="UP000037755"/>
    </source>
</evidence>
<keyword evidence="5" id="KW-1185">Reference proteome</keyword>
<dbReference type="AlphaFoldDB" id="A0A0M8MFS5"/>
<keyword evidence="3" id="KW-0732">Signal</keyword>
<dbReference type="Gene3D" id="2.130.10.10">
    <property type="entry name" value="YVTN repeat-like/Quinoprotein amine dehydrogenase"/>
    <property type="match status" value="1"/>
</dbReference>
<evidence type="ECO:0000256" key="2">
    <source>
        <dbReference type="SAM" id="Phobius"/>
    </source>
</evidence>
<accession>A0A0M8MFS5</accession>
<keyword evidence="1" id="KW-0175">Coiled coil</keyword>
<feature type="transmembrane region" description="Helical" evidence="2">
    <location>
        <begin position="706"/>
        <end position="728"/>
    </location>
</feature>
<dbReference type="InterPro" id="IPR036388">
    <property type="entry name" value="WH-like_DNA-bd_sf"/>
</dbReference>
<comment type="caution">
    <text evidence="4">The sequence shown here is derived from an EMBL/GenBank/DDBJ whole genome shotgun (WGS) entry which is preliminary data.</text>
</comment>
<evidence type="ECO:0000256" key="1">
    <source>
        <dbReference type="SAM" id="Coils"/>
    </source>
</evidence>
<reference evidence="4 5" key="1">
    <citation type="submission" date="2015-08" db="EMBL/GenBank/DDBJ databases">
        <title>Whole genome sequence of Flavobacterium akiainvivens IK-1T, from decaying Wikstroemia oahuensis, an endemic Hawaiian shrub.</title>
        <authorList>
            <person name="Wan X."/>
            <person name="Hou S."/>
            <person name="Saito J."/>
            <person name="Donachie S."/>
        </authorList>
    </citation>
    <scope>NUCLEOTIDE SEQUENCE [LARGE SCALE GENOMIC DNA]</scope>
    <source>
        <strain evidence="4 5">IK-1</strain>
    </source>
</reference>
<dbReference type="Gene3D" id="1.10.10.10">
    <property type="entry name" value="Winged helix-like DNA-binding domain superfamily/Winged helix DNA-binding domain"/>
    <property type="match status" value="1"/>
</dbReference>
<dbReference type="OrthoDB" id="1090267at2"/>
<dbReference type="GO" id="GO:0006355">
    <property type="term" value="P:regulation of DNA-templated transcription"/>
    <property type="evidence" value="ECO:0007669"/>
    <property type="project" value="InterPro"/>
</dbReference>
<dbReference type="InterPro" id="IPR016032">
    <property type="entry name" value="Sig_transdc_resp-reg_C-effctor"/>
</dbReference>
<keyword evidence="4" id="KW-0418">Kinase</keyword>
<dbReference type="SUPFAM" id="SSF63829">
    <property type="entry name" value="Calcium-dependent phosphotriesterase"/>
    <property type="match status" value="1"/>
</dbReference>
<dbReference type="Proteomes" id="UP000037755">
    <property type="component" value="Unassembled WGS sequence"/>
</dbReference>
<dbReference type="PATRIC" id="fig|1202724.3.peg.297"/>
<gene>
    <name evidence="4" type="ORF">AM493_01460</name>
</gene>
<keyword evidence="2" id="KW-0472">Membrane</keyword>
<dbReference type="EMBL" id="LIYD01000005">
    <property type="protein sequence ID" value="KOS04857.1"/>
    <property type="molecule type" value="Genomic_DNA"/>
</dbReference>
<dbReference type="STRING" id="1202724.AM493_01460"/>
<feature type="chain" id="PRO_5005818330" evidence="3">
    <location>
        <begin position="20"/>
        <end position="915"/>
    </location>
</feature>
<protein>
    <submittedName>
        <fullName evidence="4">Histidine kinase</fullName>
    </submittedName>
</protein>
<sequence>MLRKVFVLVACLLFVSLKAQELLPFVENFTKSDYNGDNQVWDVEQGADKSLYFANHHFMLRYNGVKWQKYTLPNKTVIRSVFADGNRIYCGSYKEFGYWQENNGKTQYVSLSKAKDLFNGFADNEEVWKIFKYKKAIYFQAFNVLYKYENGKTTKIAFPSQVSYCYVVDSHVYAATVRNGIYELVNNEFKTVENWPQLKETVVHGIEKCGSDIFIFTKTKGILKGNNSVLSVWNNPVNDVLKNEVILTAKVVNNRILAIGTALNGLYLIDIYNNTVKNINRNNGLKNNAVLSVTVDAESNLWLGLDNGIAHVEINSPVWLFTDTSGILGSVYSLSTYNNGFLFATNHGLFKLLDNKLQTVPKSQGQIWNIYQNGDKYIIGHNDGTFVFDGNGLTKINPVNGGWNFVKSVYDEAYFQPNYSGVVIYQDNNNLAQWQVLGGITKPIRYIAQTRRGELWAADSHRGLYRITYDKDFSVKRVENVSEKNGIKADFGVKIFQYRNELLFYINNVWYNYNSLAEKLEKNNTFTKEFNIIDDIIPVDDEVFIIVKDAKLYAITQSGSVFHYELIPEKYYQGRLISDNMKAYRQGNTLFVNLDDGFMAYQIHKKELQPYKVDIQAYYEGKPITNDIKTGYNQSVEINVSSGYYGFDKPVLYYSLNEEKPYMPIDNGQFTLSSLGSGKQEVEIYSLEGEKYNKLAAYKFHVKKPWYFSIYMILAYIMAIAGIFFLYYRWNNLRYKQKLKLNEEELKHMTQILELEMEAENKLRREQHEKHMLEAEVQNKASEVAGKSLSIAKHSEMIESIQQVLDDENNADQLKSKIKRIIKANTLSKNEWQSFERNLLKSHEDFVSRLTKNYPELTPKDIKLSIYLRMNLSSKEIAPLMNISYRGVELHRYRLRKKLQIMTDESLNSFMITLQ</sequence>
<dbReference type="RefSeq" id="WP_054405903.1">
    <property type="nucleotide sequence ID" value="NZ_FOYA01000004.1"/>
</dbReference>
<evidence type="ECO:0000313" key="4">
    <source>
        <dbReference type="EMBL" id="KOS04857.1"/>
    </source>
</evidence>
<dbReference type="InterPro" id="IPR015943">
    <property type="entry name" value="WD40/YVTN_repeat-like_dom_sf"/>
</dbReference>
<keyword evidence="2" id="KW-1133">Transmembrane helix</keyword>